<accession>A0AAD5XMU0</accession>
<dbReference type="AlphaFoldDB" id="A0AAD5XMU0"/>
<comment type="caution">
    <text evidence="2">The sequence shown here is derived from an EMBL/GenBank/DDBJ whole genome shotgun (WGS) entry which is preliminary data.</text>
</comment>
<evidence type="ECO:0000313" key="3">
    <source>
        <dbReference type="Proteomes" id="UP001212152"/>
    </source>
</evidence>
<organism evidence="2 3">
    <name type="scientific">Geranomyces variabilis</name>
    <dbReference type="NCBI Taxonomy" id="109894"/>
    <lineage>
        <taxon>Eukaryota</taxon>
        <taxon>Fungi</taxon>
        <taxon>Fungi incertae sedis</taxon>
        <taxon>Chytridiomycota</taxon>
        <taxon>Chytridiomycota incertae sedis</taxon>
        <taxon>Chytridiomycetes</taxon>
        <taxon>Spizellomycetales</taxon>
        <taxon>Powellomycetaceae</taxon>
        <taxon>Geranomyces</taxon>
    </lineage>
</organism>
<dbReference type="Proteomes" id="UP001212152">
    <property type="component" value="Unassembled WGS sequence"/>
</dbReference>
<feature type="region of interest" description="Disordered" evidence="1">
    <location>
        <begin position="82"/>
        <end position="113"/>
    </location>
</feature>
<protein>
    <submittedName>
        <fullName evidence="2">Uncharacterized protein</fullName>
    </submittedName>
</protein>
<reference evidence="2" key="1">
    <citation type="submission" date="2020-05" db="EMBL/GenBank/DDBJ databases">
        <title>Phylogenomic resolution of chytrid fungi.</title>
        <authorList>
            <person name="Stajich J.E."/>
            <person name="Amses K."/>
            <person name="Simmons R."/>
            <person name="Seto K."/>
            <person name="Myers J."/>
            <person name="Bonds A."/>
            <person name="Quandt C.A."/>
            <person name="Barry K."/>
            <person name="Liu P."/>
            <person name="Grigoriev I."/>
            <person name="Longcore J.E."/>
            <person name="James T.Y."/>
        </authorList>
    </citation>
    <scope>NUCLEOTIDE SEQUENCE</scope>
    <source>
        <strain evidence="2">JEL0379</strain>
    </source>
</reference>
<gene>
    <name evidence="2" type="ORF">HDU87_003850</name>
</gene>
<evidence type="ECO:0000256" key="1">
    <source>
        <dbReference type="SAM" id="MobiDB-lite"/>
    </source>
</evidence>
<evidence type="ECO:0000313" key="2">
    <source>
        <dbReference type="EMBL" id="KAJ3178068.1"/>
    </source>
</evidence>
<dbReference type="EMBL" id="JADGJQ010000029">
    <property type="protein sequence ID" value="KAJ3178068.1"/>
    <property type="molecule type" value="Genomic_DNA"/>
</dbReference>
<keyword evidence="3" id="KW-1185">Reference proteome</keyword>
<sequence>MNRCGPTIKSAVSASARCITTRSISRPTSSRTETLTVFSAPRSIYTTAAHAGASCQQRQQQPSPVALARSIQLAAIRSLSHSSAARASATPPPPSDDEPSSGPTAADDPNVTPHVHTLFTTLTHAINSSTAAPDGLRRLAYALRTPADAALFQSALKRWRTAKNHQDRTDNILFFDRLFAVRAYDVLLDILCDRPAYRLLPDPVHIDLLLKGFREEIQQRGGDVDEARTIEMLDQVFKTFAVALYTDVPPTADMYAQVIMACLESSTKEGERRAVITAKEQASLGLPLNDDLKQRLAAIEA</sequence>
<proteinExistence type="predicted"/>
<name>A0AAD5XMU0_9FUNG</name>